<proteinExistence type="predicted"/>
<dbReference type="InterPro" id="IPR050640">
    <property type="entry name" value="Bact_2-comp_sensor_kinase"/>
</dbReference>
<feature type="transmembrane region" description="Helical" evidence="1">
    <location>
        <begin position="77"/>
        <end position="96"/>
    </location>
</feature>
<reference evidence="3 4" key="1">
    <citation type="submission" date="2021-12" db="EMBL/GenBank/DDBJ databases">
        <title>Genome sequencing of bacteria with rrn-lacking chromosome and rrn-plasmid.</title>
        <authorList>
            <person name="Anda M."/>
            <person name="Iwasaki W."/>
        </authorList>
    </citation>
    <scope>NUCLEOTIDE SEQUENCE [LARGE SCALE GENOMIC DNA]</scope>
    <source>
        <strain evidence="3 4">DSM 100852</strain>
    </source>
</reference>
<keyword evidence="3" id="KW-0808">Transferase</keyword>
<dbReference type="SUPFAM" id="SSF55874">
    <property type="entry name" value="ATPase domain of HSP90 chaperone/DNA topoisomerase II/histidine kinase"/>
    <property type="match status" value="1"/>
</dbReference>
<dbReference type="RefSeq" id="WP_338393514.1">
    <property type="nucleotide sequence ID" value="NZ_AP025314.1"/>
</dbReference>
<name>A0AAU9CPF5_9BACT</name>
<organism evidence="3 4">
    <name type="scientific">Fulvitalea axinellae</name>
    <dbReference type="NCBI Taxonomy" id="1182444"/>
    <lineage>
        <taxon>Bacteria</taxon>
        <taxon>Pseudomonadati</taxon>
        <taxon>Bacteroidota</taxon>
        <taxon>Cytophagia</taxon>
        <taxon>Cytophagales</taxon>
        <taxon>Persicobacteraceae</taxon>
        <taxon>Fulvitalea</taxon>
    </lineage>
</organism>
<dbReference type="KEGG" id="fax:FUAX_06760"/>
<dbReference type="AlphaFoldDB" id="A0AAU9CPF5"/>
<dbReference type="Gene3D" id="3.30.565.10">
    <property type="entry name" value="Histidine kinase-like ATPase, C-terminal domain"/>
    <property type="match status" value="1"/>
</dbReference>
<feature type="domain" description="Signal transduction histidine kinase internal region" evidence="2">
    <location>
        <begin position="158"/>
        <end position="232"/>
    </location>
</feature>
<protein>
    <submittedName>
        <fullName evidence="3">Sensor histidine kinase</fullName>
    </submittedName>
</protein>
<dbReference type="PANTHER" id="PTHR34220">
    <property type="entry name" value="SENSOR HISTIDINE KINASE YPDA"/>
    <property type="match status" value="1"/>
</dbReference>
<feature type="transmembrane region" description="Helical" evidence="1">
    <location>
        <begin position="44"/>
        <end position="65"/>
    </location>
</feature>
<gene>
    <name evidence="3" type="ORF">FUAX_06760</name>
</gene>
<keyword evidence="3" id="KW-0418">Kinase</keyword>
<keyword evidence="1" id="KW-1133">Transmembrane helix</keyword>
<accession>A0AAU9CPF5</accession>
<dbReference type="GO" id="GO:0016020">
    <property type="term" value="C:membrane"/>
    <property type="evidence" value="ECO:0007669"/>
    <property type="project" value="InterPro"/>
</dbReference>
<dbReference type="InterPro" id="IPR010559">
    <property type="entry name" value="Sig_transdc_His_kin_internal"/>
</dbReference>
<dbReference type="GO" id="GO:0000155">
    <property type="term" value="F:phosphorelay sensor kinase activity"/>
    <property type="evidence" value="ECO:0007669"/>
    <property type="project" value="InterPro"/>
</dbReference>
<sequence length="356" mass="40893">MKTRGKNQKIIPRILQHTLFWGIAIVLFSQLFRTSAYVNTVDYIYAALFHATLAVAVYANFGLLLPYLFDKKRYIPYALGIIVLTLAGTGLNWAFFEFVTDLLGFYFISYFEWTEIAGFFVLYLGLGTLLKFSKAQFRLGKLEKEVAEREQRHTENLLNALKSQLNPHFLFNSLNGIYSLVITDPEKAPDVIVKLSDVLRYVLYDSDCEKVSLADELRQSENYLDLQSMRADCRRAEISFEKHGDPKGFDVAPLIFLPLLENAFKHGIKGDVSDAFLRIRLERQDETLYFSIENNKGKTDGAVNRQYGGIGLENLRKRLDMLYGDAYAMEISDADTFTVRLRLPNLTEYELTMPDR</sequence>
<dbReference type="Proteomes" id="UP001348817">
    <property type="component" value="Chromosome"/>
</dbReference>
<keyword evidence="1" id="KW-0812">Transmembrane</keyword>
<feature type="transmembrane region" description="Helical" evidence="1">
    <location>
        <begin position="12"/>
        <end position="32"/>
    </location>
</feature>
<dbReference type="InterPro" id="IPR036890">
    <property type="entry name" value="HATPase_C_sf"/>
</dbReference>
<evidence type="ECO:0000256" key="1">
    <source>
        <dbReference type="SAM" id="Phobius"/>
    </source>
</evidence>
<dbReference type="Pfam" id="PF06580">
    <property type="entry name" value="His_kinase"/>
    <property type="match status" value="1"/>
</dbReference>
<keyword evidence="4" id="KW-1185">Reference proteome</keyword>
<dbReference type="PANTHER" id="PTHR34220:SF7">
    <property type="entry name" value="SENSOR HISTIDINE KINASE YPDA"/>
    <property type="match status" value="1"/>
</dbReference>
<dbReference type="EMBL" id="AP025314">
    <property type="protein sequence ID" value="BDD08244.1"/>
    <property type="molecule type" value="Genomic_DNA"/>
</dbReference>
<evidence type="ECO:0000313" key="3">
    <source>
        <dbReference type="EMBL" id="BDD08244.1"/>
    </source>
</evidence>
<keyword evidence="1" id="KW-0472">Membrane</keyword>
<evidence type="ECO:0000313" key="4">
    <source>
        <dbReference type="Proteomes" id="UP001348817"/>
    </source>
</evidence>
<evidence type="ECO:0000259" key="2">
    <source>
        <dbReference type="Pfam" id="PF06580"/>
    </source>
</evidence>
<feature type="transmembrane region" description="Helical" evidence="1">
    <location>
        <begin position="116"/>
        <end position="132"/>
    </location>
</feature>